<keyword evidence="2 9" id="KW-0963">Cytoplasm</keyword>
<accession>A0ABD1Z6W3</accession>
<gene>
    <name evidence="11" type="ORF">R1flu_011101</name>
</gene>
<dbReference type="InterPro" id="IPR056744">
    <property type="entry name" value="TRM5/TYW2-like_N"/>
</dbReference>
<evidence type="ECO:0000313" key="11">
    <source>
        <dbReference type="EMBL" id="KAL2643514.1"/>
    </source>
</evidence>
<evidence type="ECO:0000256" key="3">
    <source>
        <dbReference type="ARBA" id="ARBA00022603"/>
    </source>
</evidence>
<dbReference type="PANTHER" id="PTHR23245:SF43">
    <property type="entry name" value="TRNA (GUANINE(37)-N1)-METHYLTRANSFERASE 2"/>
    <property type="match status" value="1"/>
</dbReference>
<dbReference type="GO" id="GO:0005634">
    <property type="term" value="C:nucleus"/>
    <property type="evidence" value="ECO:0007669"/>
    <property type="project" value="UniProtKB-SubCell"/>
</dbReference>
<evidence type="ECO:0000256" key="8">
    <source>
        <dbReference type="ARBA" id="ARBA00023242"/>
    </source>
</evidence>
<organism evidence="11 12">
    <name type="scientific">Riccia fluitans</name>
    <dbReference type="NCBI Taxonomy" id="41844"/>
    <lineage>
        <taxon>Eukaryota</taxon>
        <taxon>Viridiplantae</taxon>
        <taxon>Streptophyta</taxon>
        <taxon>Embryophyta</taxon>
        <taxon>Marchantiophyta</taxon>
        <taxon>Marchantiopsida</taxon>
        <taxon>Marchantiidae</taxon>
        <taxon>Marchantiales</taxon>
        <taxon>Ricciaceae</taxon>
        <taxon>Riccia</taxon>
    </lineage>
</organism>
<feature type="domain" description="SAM-dependent methyltransferase TRM5/TYW2-type" evidence="10">
    <location>
        <begin position="299"/>
        <end position="560"/>
    </location>
</feature>
<evidence type="ECO:0000256" key="2">
    <source>
        <dbReference type="ARBA" id="ARBA00022490"/>
    </source>
</evidence>
<keyword evidence="8 9" id="KW-0539">Nucleus</keyword>
<evidence type="ECO:0000256" key="1">
    <source>
        <dbReference type="ARBA" id="ARBA00009775"/>
    </source>
</evidence>
<dbReference type="Gene3D" id="3.30.300.110">
    <property type="entry name" value="Met-10+ protein-like domains"/>
    <property type="match status" value="1"/>
</dbReference>
<reference evidence="11 12" key="1">
    <citation type="submission" date="2024-09" db="EMBL/GenBank/DDBJ databases">
        <title>Chromosome-scale assembly of Riccia fluitans.</title>
        <authorList>
            <person name="Paukszto L."/>
            <person name="Sawicki J."/>
            <person name="Karawczyk K."/>
            <person name="Piernik-Szablinska J."/>
            <person name="Szczecinska M."/>
            <person name="Mazdziarz M."/>
        </authorList>
    </citation>
    <scope>NUCLEOTIDE SEQUENCE [LARGE SCALE GENOMIC DNA]</scope>
    <source>
        <strain evidence="11">Rf_01</strain>
        <tissue evidence="11">Aerial parts of the thallus</tissue>
    </source>
</reference>
<dbReference type="AlphaFoldDB" id="A0ABD1Z6W3"/>
<dbReference type="InterPro" id="IPR029063">
    <property type="entry name" value="SAM-dependent_MTases_sf"/>
</dbReference>
<comment type="similarity">
    <text evidence="1">Belongs to the class I-like SAM-binding methyltransferase superfamily. TRM5/TYW2 family.</text>
</comment>
<evidence type="ECO:0000256" key="6">
    <source>
        <dbReference type="ARBA" id="ARBA00022694"/>
    </source>
</evidence>
<feature type="binding site" evidence="9">
    <location>
        <position position="389"/>
    </location>
    <ligand>
        <name>S-adenosyl-L-methionine</name>
        <dbReference type="ChEBI" id="CHEBI:59789"/>
    </ligand>
</feature>
<dbReference type="PROSITE" id="PS51684">
    <property type="entry name" value="SAM_MT_TRM5_TYW2"/>
    <property type="match status" value="1"/>
</dbReference>
<dbReference type="GO" id="GO:0005759">
    <property type="term" value="C:mitochondrial matrix"/>
    <property type="evidence" value="ECO:0007669"/>
    <property type="project" value="UniProtKB-SubCell"/>
</dbReference>
<evidence type="ECO:0000313" key="12">
    <source>
        <dbReference type="Proteomes" id="UP001605036"/>
    </source>
</evidence>
<dbReference type="EMBL" id="JBHFFA010000002">
    <property type="protein sequence ID" value="KAL2643514.1"/>
    <property type="molecule type" value="Genomic_DNA"/>
</dbReference>
<dbReference type="InterPro" id="IPR025792">
    <property type="entry name" value="tRNA_Gua_MeTrfase_euk"/>
</dbReference>
<evidence type="ECO:0000256" key="9">
    <source>
        <dbReference type="HAMAP-Rule" id="MF_03152"/>
    </source>
</evidence>
<keyword evidence="3 9" id="KW-0489">Methyltransferase</keyword>
<name>A0ABD1Z6W3_9MARC</name>
<keyword evidence="7 9" id="KW-0496">Mitochondrion</keyword>
<dbReference type="Gene3D" id="3.40.50.150">
    <property type="entry name" value="Vaccinia Virus protein VP39"/>
    <property type="match status" value="1"/>
</dbReference>
<dbReference type="GO" id="GO:0030488">
    <property type="term" value="P:tRNA methylation"/>
    <property type="evidence" value="ECO:0007669"/>
    <property type="project" value="UniProtKB-UniRule"/>
</dbReference>
<keyword evidence="12" id="KW-1185">Reference proteome</keyword>
<keyword evidence="4 9" id="KW-0808">Transferase</keyword>
<comment type="caution">
    <text evidence="11">The sequence shown here is derived from an EMBL/GenBank/DDBJ whole genome shotgun (WGS) entry which is preliminary data.</text>
</comment>
<dbReference type="SUPFAM" id="SSF53335">
    <property type="entry name" value="S-adenosyl-L-methionine-dependent methyltransferases"/>
    <property type="match status" value="1"/>
</dbReference>
<comment type="similarity">
    <text evidence="9">Belongs to the TRM5 / TYW2 family.</text>
</comment>
<comment type="subunit">
    <text evidence="9">Monomer.</text>
</comment>
<keyword evidence="6 9" id="KW-0819">tRNA processing</keyword>
<dbReference type="Proteomes" id="UP001605036">
    <property type="component" value="Unassembled WGS sequence"/>
</dbReference>
<keyword evidence="5 9" id="KW-0949">S-adenosyl-L-methionine</keyword>
<comment type="function">
    <text evidence="9">Specifically methylates the N1 position of guanosine-37 in various cytoplasmic and mitochondrial tRNAs. Methylation is not dependent on the nature of the nucleoside 5' of the target nucleoside. This is the first step in the biosynthesis of wybutosine (yW), a modified base adjacent to the anticodon of tRNAs and required for accurate decoding.</text>
</comment>
<evidence type="ECO:0000256" key="7">
    <source>
        <dbReference type="ARBA" id="ARBA00023128"/>
    </source>
</evidence>
<proteinExistence type="inferred from homology"/>
<evidence type="ECO:0000256" key="4">
    <source>
        <dbReference type="ARBA" id="ARBA00022679"/>
    </source>
</evidence>
<dbReference type="GO" id="GO:0052906">
    <property type="term" value="F:tRNA (guanine(37)-N1)-methyltransferase activity"/>
    <property type="evidence" value="ECO:0007669"/>
    <property type="project" value="UniProtKB-UniRule"/>
</dbReference>
<evidence type="ECO:0000259" key="10">
    <source>
        <dbReference type="PROSITE" id="PS51684"/>
    </source>
</evidence>
<evidence type="ECO:0000256" key="5">
    <source>
        <dbReference type="ARBA" id="ARBA00022691"/>
    </source>
</evidence>
<dbReference type="HAMAP" id="MF_03152">
    <property type="entry name" value="TRM5"/>
    <property type="match status" value="1"/>
</dbReference>
<dbReference type="EC" id="2.1.1.228" evidence="9"/>
<dbReference type="Pfam" id="PF02475">
    <property type="entry name" value="TRM5-TYW2_MTfase"/>
    <property type="match status" value="1"/>
</dbReference>
<protein>
    <recommendedName>
        <fullName evidence="9">tRNA (guanine(37)-N1)-methyltransferase</fullName>
        <ecNumber evidence="9">2.1.1.228</ecNumber>
    </recommendedName>
    <alternativeName>
        <fullName evidence="9">M1G-methyltransferase</fullName>
    </alternativeName>
    <alternativeName>
        <fullName evidence="9">tRNA [GM37] methyltransferase</fullName>
    </alternativeName>
    <alternativeName>
        <fullName evidence="9">tRNA methyltransferase 5 homolog</fullName>
    </alternativeName>
</protein>
<dbReference type="InterPro" id="IPR056743">
    <property type="entry name" value="TRM5-TYW2-like_MTfase"/>
</dbReference>
<dbReference type="PANTHER" id="PTHR23245">
    <property type="entry name" value="TRNA METHYLTRANSFERASE"/>
    <property type="match status" value="1"/>
</dbReference>
<comment type="caution">
    <text evidence="9">Lacks conserved residue(s) required for the propagation of feature annotation.</text>
</comment>
<sequence length="565" mass="64018">MGVAGVETLNHRYALDVHSGAQKPSLRRGWILEPKLETGGGNCAVEVLLSPLDEAENEKMQESWEPIRNETAQLQVEREMALVPEAKYVRGADLRKASFVRVYYIPALRIPAKDSGTLAHGLEEHLLNWPRVSNIARVFGDDVAEDLQSLFLRMDEVGESSVRGIRSAVYGKAGTGNTEFGKGEDLSVNGTYDNRKQKVVKYQPYTVEVVEEQMEVDRDRSTRERLEMKWLGPTRLLLLQEEFNSRSLSQLPATLQALLQSQNRCQLVTCRLTLFYEYWSSEEVLRDLLPHDIMVPGPFERFGHVAFLNLSYKQLKFRHLIAQVTLDKHQPVVRSVVLKQELRSAKAYAVRLEVLAGTSSLVTTVRENGYQFRVDFGSVIWDSRHKEDRKRLVDLLSKSDIVCDVFAGPGVLAIPAGAKARRIFANEVSSTGYRYLAHNVSTNELTSKVEVFNVNTRQFLENLFDSERPLPITQVVMTYPTALHDLLDFFVGAFSRTSWELPSLPKVHVYGFSNAVDPIEHLSQKIENVLGERPQRMDIVRVAEVAPGDWMLRASFTIPDQVGFR</sequence>
<comment type="subcellular location">
    <subcellularLocation>
        <location evidence="9">Mitochondrion matrix</location>
    </subcellularLocation>
    <subcellularLocation>
        <location evidence="9">Nucleus</location>
    </subcellularLocation>
    <subcellularLocation>
        <location evidence="9">Cytoplasm</location>
    </subcellularLocation>
    <text evidence="9">Predominantly in the mitochondria and in the nucleus.</text>
</comment>
<dbReference type="InterPro" id="IPR030382">
    <property type="entry name" value="MeTrfase_TRM5/TYW2"/>
</dbReference>
<comment type="catalytic activity">
    <reaction evidence="9">
        <text>guanosine(37) in tRNA + S-adenosyl-L-methionine = N(1)-methylguanosine(37) in tRNA + S-adenosyl-L-homocysteine + H(+)</text>
        <dbReference type="Rhea" id="RHEA:36899"/>
        <dbReference type="Rhea" id="RHEA-COMP:10145"/>
        <dbReference type="Rhea" id="RHEA-COMP:10147"/>
        <dbReference type="ChEBI" id="CHEBI:15378"/>
        <dbReference type="ChEBI" id="CHEBI:57856"/>
        <dbReference type="ChEBI" id="CHEBI:59789"/>
        <dbReference type="ChEBI" id="CHEBI:73542"/>
        <dbReference type="ChEBI" id="CHEBI:74269"/>
        <dbReference type="EC" id="2.1.1.228"/>
    </reaction>
</comment>
<dbReference type="Pfam" id="PF25133">
    <property type="entry name" value="TYW2_N_2"/>
    <property type="match status" value="1"/>
</dbReference>